<dbReference type="InterPro" id="IPR027005">
    <property type="entry name" value="PMT-like"/>
</dbReference>
<reference evidence="17 18" key="1">
    <citation type="journal article" date="2024" name="BMC Genomics">
        <title>Genome assembly of redclaw crayfish (Cherax quadricarinatus) provides insights into its immune adaptation and hypoxia tolerance.</title>
        <authorList>
            <person name="Liu Z."/>
            <person name="Zheng J."/>
            <person name="Li H."/>
            <person name="Fang K."/>
            <person name="Wang S."/>
            <person name="He J."/>
            <person name="Zhou D."/>
            <person name="Weng S."/>
            <person name="Chi M."/>
            <person name="Gu Z."/>
            <person name="He J."/>
            <person name="Li F."/>
            <person name="Wang M."/>
        </authorList>
    </citation>
    <scope>NUCLEOTIDE SEQUENCE [LARGE SCALE GENOMIC DNA]</scope>
    <source>
        <strain evidence="17">ZL_2023a</strain>
    </source>
</reference>
<evidence type="ECO:0000256" key="9">
    <source>
        <dbReference type="ARBA" id="ARBA00022824"/>
    </source>
</evidence>
<keyword evidence="6" id="KW-0808">Transferase</keyword>
<dbReference type="InterPro" id="IPR016093">
    <property type="entry name" value="MIR_motif"/>
</dbReference>
<evidence type="ECO:0000256" key="2">
    <source>
        <dbReference type="ARBA" id="ARBA00004922"/>
    </source>
</evidence>
<keyword evidence="7 15" id="KW-0812">Transmembrane</keyword>
<evidence type="ECO:0000256" key="7">
    <source>
        <dbReference type="ARBA" id="ARBA00022692"/>
    </source>
</evidence>
<keyword evidence="11 15" id="KW-0472">Membrane</keyword>
<keyword evidence="5" id="KW-0328">Glycosyltransferase</keyword>
<keyword evidence="8" id="KW-0677">Repeat</keyword>
<name>A0AAW0WAT2_CHEQU</name>
<comment type="caution">
    <text evidence="17">The sequence shown here is derived from an EMBL/GenBank/DDBJ whole genome shotgun (WGS) entry which is preliminary data.</text>
</comment>
<evidence type="ECO:0000259" key="16">
    <source>
        <dbReference type="PROSITE" id="PS50919"/>
    </source>
</evidence>
<evidence type="ECO:0000256" key="3">
    <source>
        <dbReference type="ARBA" id="ARBA00007222"/>
    </source>
</evidence>
<evidence type="ECO:0000256" key="11">
    <source>
        <dbReference type="ARBA" id="ARBA00023136"/>
    </source>
</evidence>
<dbReference type="SUPFAM" id="SSF82109">
    <property type="entry name" value="MIR domain"/>
    <property type="match status" value="1"/>
</dbReference>
<feature type="transmembrane region" description="Helical" evidence="15">
    <location>
        <begin position="114"/>
        <end position="142"/>
    </location>
</feature>
<comment type="catalytic activity">
    <reaction evidence="13">
        <text>a di-trans,poly-cis-dolichyl beta-D-mannosyl phosphate + L-threonyl-[protein] = 3-O-(alpha-D-mannosyl)-L-threonyl-[protein] + a di-trans,poly-cis-dolichyl phosphate + H(+)</text>
        <dbReference type="Rhea" id="RHEA:53396"/>
        <dbReference type="Rhea" id="RHEA-COMP:11060"/>
        <dbReference type="Rhea" id="RHEA-COMP:13547"/>
        <dbReference type="Rhea" id="RHEA-COMP:19498"/>
        <dbReference type="Rhea" id="RHEA-COMP:19501"/>
        <dbReference type="ChEBI" id="CHEBI:15378"/>
        <dbReference type="ChEBI" id="CHEBI:30013"/>
        <dbReference type="ChEBI" id="CHEBI:57683"/>
        <dbReference type="ChEBI" id="CHEBI:58211"/>
        <dbReference type="ChEBI" id="CHEBI:137323"/>
        <dbReference type="EC" id="2.4.1.109"/>
    </reaction>
</comment>
<proteinExistence type="inferred from homology"/>
<evidence type="ECO:0000256" key="8">
    <source>
        <dbReference type="ARBA" id="ARBA00022737"/>
    </source>
</evidence>
<dbReference type="InterPro" id="IPR003342">
    <property type="entry name" value="ArnT-like_N"/>
</dbReference>
<dbReference type="InterPro" id="IPR036300">
    <property type="entry name" value="MIR_dom_sf"/>
</dbReference>
<feature type="transmembrane region" description="Helical" evidence="15">
    <location>
        <begin position="517"/>
        <end position="536"/>
    </location>
</feature>
<dbReference type="EC" id="2.4.1.109" evidence="4"/>
<evidence type="ECO:0000256" key="6">
    <source>
        <dbReference type="ARBA" id="ARBA00022679"/>
    </source>
</evidence>
<feature type="transmembrane region" description="Helical" evidence="15">
    <location>
        <begin position="172"/>
        <end position="193"/>
    </location>
</feature>
<feature type="transmembrane region" description="Helical" evidence="15">
    <location>
        <begin position="82"/>
        <end position="102"/>
    </location>
</feature>
<evidence type="ECO:0000256" key="4">
    <source>
        <dbReference type="ARBA" id="ARBA00012839"/>
    </source>
</evidence>
<dbReference type="GO" id="GO:0004169">
    <property type="term" value="F:dolichyl-phosphate-mannose-protein mannosyltransferase activity"/>
    <property type="evidence" value="ECO:0007669"/>
    <property type="project" value="UniProtKB-EC"/>
</dbReference>
<evidence type="ECO:0000256" key="10">
    <source>
        <dbReference type="ARBA" id="ARBA00022989"/>
    </source>
</evidence>
<sequence length="744" mass="83923">MVIAGAAWLAGYNGTFDFQGSSIYTRDLNYVALRSMMAVLGSMLVPLSFLLVWELSTSLTAAGLAALCVLTDTFVHRLNTLILLDPLLLVTILASVYGITKFHNQRHRAWSSAWWWWLCFTGMSLGTVMSIKYVGAFTVLYVGLHTAYQLFCIAADTNTPLLQVLPHTAARAAALIILPTAVYLTTFVIHFSILTQWDVNGGGLYHTKFFLAFNGTEYDNATFPKYVHYGANVTIQSSRPICGYLESWYDLFPSELTAPCQQVTTSTIRDNETVMWTIKKVDIDAGSVVDGKDPLQEALLVRNGDYVMLTHAATGRSLRSHGHRAPITKRHYQVCGYGDDGAGGPFETWELLVPGTKVGEPLQVVEHDFLLRHYKINCFLKGNEKVVLPKEWAFNGAKEVTCTRNMEQPGTEWHINWNVSPKLKEKVMVKDMALGLWDKIIHQHLNMFISNSLLVGTEEEAEHSARPWMWPILWRIQMMGTYVVNKTSGRMEKVVGEYVPQGTTEKGVFSVGMTNPFLTYLNLVCLIGVLVLSLAHSYCNSRCPQENPHNAGVRRKALVACWWLAGCWAIHYLPFFFMSRVLYYHHYCPAYLFSCMITGVLLSWVSEAVAGAVRKAWQKTVKWSLLLLTSTALVCSYAFFWPLATHIKGEIFEANPRVNSGLDYFYIGQLWPEFGYRKSEYVSIVSTIIEKWSEGLLDNPDLNATLYYLTQLNYTAHNPGNIHPVHASNFSLWRPSTLNHAYLP</sequence>
<feature type="transmembrane region" description="Helical" evidence="15">
    <location>
        <begin position="590"/>
        <end position="613"/>
    </location>
</feature>
<feature type="domain" description="MIR" evidence="16">
    <location>
        <begin position="298"/>
        <end position="354"/>
    </location>
</feature>
<evidence type="ECO:0000256" key="12">
    <source>
        <dbReference type="ARBA" id="ARBA00039583"/>
    </source>
</evidence>
<comment type="similarity">
    <text evidence="3">Belongs to the glycosyltransferase 39 family.</text>
</comment>
<dbReference type="InterPro" id="IPR032421">
    <property type="entry name" value="PMT_4TMC"/>
</dbReference>
<comment type="subcellular location">
    <subcellularLocation>
        <location evidence="1">Endoplasmic reticulum membrane</location>
        <topology evidence="1">Multi-pass membrane protein</topology>
    </subcellularLocation>
</comment>
<evidence type="ECO:0000256" key="5">
    <source>
        <dbReference type="ARBA" id="ARBA00022676"/>
    </source>
</evidence>
<gene>
    <name evidence="17" type="ORF">OTU49_017474</name>
</gene>
<dbReference type="Pfam" id="PF16192">
    <property type="entry name" value="PMT_4TMC"/>
    <property type="match status" value="1"/>
</dbReference>
<evidence type="ECO:0000256" key="15">
    <source>
        <dbReference type="SAM" id="Phobius"/>
    </source>
</evidence>
<dbReference type="PANTHER" id="PTHR10050">
    <property type="entry name" value="DOLICHYL-PHOSPHATE-MANNOSE--PROTEIN MANNOSYLTRANSFERASE"/>
    <property type="match status" value="1"/>
</dbReference>
<dbReference type="AlphaFoldDB" id="A0AAW0WAT2"/>
<comment type="pathway">
    <text evidence="2">Protein modification; protein glycosylation.</text>
</comment>
<dbReference type="GO" id="GO:0005789">
    <property type="term" value="C:endoplasmic reticulum membrane"/>
    <property type="evidence" value="ECO:0007669"/>
    <property type="project" value="UniProtKB-SubCell"/>
</dbReference>
<feature type="transmembrane region" description="Helical" evidence="15">
    <location>
        <begin position="31"/>
        <end position="53"/>
    </location>
</feature>
<dbReference type="SMART" id="SM00472">
    <property type="entry name" value="MIR"/>
    <property type="match status" value="2"/>
</dbReference>
<dbReference type="EMBL" id="JARKIK010000072">
    <property type="protein sequence ID" value="KAK8728460.1"/>
    <property type="molecule type" value="Genomic_DNA"/>
</dbReference>
<feature type="transmembrane region" description="Helical" evidence="15">
    <location>
        <begin position="625"/>
        <end position="644"/>
    </location>
</feature>
<evidence type="ECO:0000256" key="13">
    <source>
        <dbReference type="ARBA" id="ARBA00045085"/>
    </source>
</evidence>
<keyword evidence="10 15" id="KW-1133">Transmembrane helix</keyword>
<evidence type="ECO:0000313" key="18">
    <source>
        <dbReference type="Proteomes" id="UP001445076"/>
    </source>
</evidence>
<dbReference type="Pfam" id="PF02366">
    <property type="entry name" value="PMT"/>
    <property type="match status" value="1"/>
</dbReference>
<evidence type="ECO:0000256" key="1">
    <source>
        <dbReference type="ARBA" id="ARBA00004477"/>
    </source>
</evidence>
<organism evidence="17 18">
    <name type="scientific">Cherax quadricarinatus</name>
    <name type="common">Australian red claw crayfish</name>
    <dbReference type="NCBI Taxonomy" id="27406"/>
    <lineage>
        <taxon>Eukaryota</taxon>
        <taxon>Metazoa</taxon>
        <taxon>Ecdysozoa</taxon>
        <taxon>Arthropoda</taxon>
        <taxon>Crustacea</taxon>
        <taxon>Multicrustacea</taxon>
        <taxon>Malacostraca</taxon>
        <taxon>Eumalacostraca</taxon>
        <taxon>Eucarida</taxon>
        <taxon>Decapoda</taxon>
        <taxon>Pleocyemata</taxon>
        <taxon>Astacidea</taxon>
        <taxon>Parastacoidea</taxon>
        <taxon>Parastacidae</taxon>
        <taxon>Cherax</taxon>
    </lineage>
</organism>
<accession>A0AAW0WAT2</accession>
<dbReference type="Gene3D" id="2.80.10.50">
    <property type="match status" value="1"/>
</dbReference>
<evidence type="ECO:0000256" key="14">
    <source>
        <dbReference type="ARBA" id="ARBA00045102"/>
    </source>
</evidence>
<feature type="transmembrane region" description="Helical" evidence="15">
    <location>
        <begin position="557"/>
        <end position="578"/>
    </location>
</feature>
<protein>
    <recommendedName>
        <fullName evidence="12">Protein O-mannosyl-transferase 2</fullName>
        <ecNumber evidence="4">2.4.1.109</ecNumber>
    </recommendedName>
</protein>
<dbReference type="PANTHER" id="PTHR10050:SF46">
    <property type="entry name" value="PROTEIN O-MANNOSYL-TRANSFERASE 2"/>
    <property type="match status" value="1"/>
</dbReference>
<keyword evidence="18" id="KW-1185">Reference proteome</keyword>
<keyword evidence="9" id="KW-0256">Endoplasmic reticulum</keyword>
<dbReference type="Proteomes" id="UP001445076">
    <property type="component" value="Unassembled WGS sequence"/>
</dbReference>
<dbReference type="PROSITE" id="PS50919">
    <property type="entry name" value="MIR"/>
    <property type="match status" value="1"/>
</dbReference>
<comment type="catalytic activity">
    <reaction evidence="14">
        <text>a di-trans,poly-cis-dolichyl beta-D-mannosyl phosphate + L-seryl-[protein] = 3-O-(alpha-D-mannosyl)-L-seryl-[protein] + a di-trans,poly-cis-dolichyl phosphate + H(+)</text>
        <dbReference type="Rhea" id="RHEA:17377"/>
        <dbReference type="Rhea" id="RHEA-COMP:9863"/>
        <dbReference type="Rhea" id="RHEA-COMP:13546"/>
        <dbReference type="Rhea" id="RHEA-COMP:19498"/>
        <dbReference type="Rhea" id="RHEA-COMP:19501"/>
        <dbReference type="ChEBI" id="CHEBI:15378"/>
        <dbReference type="ChEBI" id="CHEBI:29999"/>
        <dbReference type="ChEBI" id="CHEBI:57683"/>
        <dbReference type="ChEBI" id="CHEBI:58211"/>
        <dbReference type="ChEBI" id="CHEBI:137321"/>
        <dbReference type="EC" id="2.4.1.109"/>
    </reaction>
</comment>
<evidence type="ECO:0000313" key="17">
    <source>
        <dbReference type="EMBL" id="KAK8728460.1"/>
    </source>
</evidence>